<dbReference type="PaxDb" id="121845-A0A3Q0J7V2"/>
<keyword evidence="1" id="KW-1185">Reference proteome</keyword>
<dbReference type="AlphaFoldDB" id="A0A3Q0J7V2"/>
<name>A0A3Q0J7V2_DIACI</name>
<evidence type="ECO:0000313" key="1">
    <source>
        <dbReference type="Proteomes" id="UP000079169"/>
    </source>
</evidence>
<sequence>MVEDSKGKILPLISFRNCISPEFGSQNTDKISGRQALLDDKIKLRSEMFESFTQNPKKVNLKINEVVQKIFSGKWFIILHLENKGLDPIEDIKFVFDLKTNLTSYTTFLIEKGTSQVGYIKSLKQECLGVIMLDIPDFSCDKLVLAGAIYFSNQGKNKPGPVIELDNTIMYKSSANQISQSKNVQDDLFGQENCLVIPSVELDINSLLDKSYQCISTSENTSLLELYCIMLASNVKSFSILSIDLVQHLLIEQFHCIQLPVEKSPEYCFYYFCKEGLFNEMLFCVASSKSTLNVYYKTTISLHSVTS</sequence>
<reference evidence="2" key="1">
    <citation type="submission" date="2025-08" db="UniProtKB">
        <authorList>
            <consortium name="RefSeq"/>
        </authorList>
    </citation>
    <scope>IDENTIFICATION</scope>
</reference>
<organism evidence="1 2">
    <name type="scientific">Diaphorina citri</name>
    <name type="common">Asian citrus psyllid</name>
    <dbReference type="NCBI Taxonomy" id="121845"/>
    <lineage>
        <taxon>Eukaryota</taxon>
        <taxon>Metazoa</taxon>
        <taxon>Ecdysozoa</taxon>
        <taxon>Arthropoda</taxon>
        <taxon>Hexapoda</taxon>
        <taxon>Insecta</taxon>
        <taxon>Pterygota</taxon>
        <taxon>Neoptera</taxon>
        <taxon>Paraneoptera</taxon>
        <taxon>Hemiptera</taxon>
        <taxon>Sternorrhyncha</taxon>
        <taxon>Psylloidea</taxon>
        <taxon>Psyllidae</taxon>
        <taxon>Diaphorininae</taxon>
        <taxon>Diaphorina</taxon>
    </lineage>
</organism>
<evidence type="ECO:0000313" key="2">
    <source>
        <dbReference type="RefSeq" id="XP_026684531.1"/>
    </source>
</evidence>
<dbReference type="RefSeq" id="XP_026684531.1">
    <property type="nucleotide sequence ID" value="XM_026828730.1"/>
</dbReference>
<gene>
    <name evidence="2" type="primary">LOC113470364</name>
</gene>
<dbReference type="GeneID" id="113470364"/>
<dbReference type="Proteomes" id="UP000079169">
    <property type="component" value="Unplaced"/>
</dbReference>
<accession>A0A3Q0J7V2</accession>
<protein>
    <submittedName>
        <fullName evidence="2">Uncharacterized protein LOC113470364</fullName>
    </submittedName>
</protein>
<proteinExistence type="predicted"/>
<dbReference type="KEGG" id="dci:113470364"/>